<organism evidence="2 3">
    <name type="scientific">Escherichia coli phage vB_EcoS_Ace</name>
    <dbReference type="NCBI Taxonomy" id="2769806"/>
    <lineage>
        <taxon>Viruses</taxon>
        <taxon>Duplodnaviria</taxon>
        <taxon>Heunggongvirae</taxon>
        <taxon>Uroviricota</taxon>
        <taxon>Caudoviricetes</taxon>
        <taxon>Demerecviridae</taxon>
        <taxon>Markadamsvirinae</taxon>
        <taxon>Epseptimavirus</taxon>
        <taxon>Epseptimavirus ace</taxon>
    </lineage>
</organism>
<evidence type="ECO:0000256" key="1">
    <source>
        <dbReference type="SAM" id="Phobius"/>
    </source>
</evidence>
<protein>
    <submittedName>
        <fullName evidence="2">Uncharacterized protein</fullName>
    </submittedName>
</protein>
<evidence type="ECO:0000313" key="2">
    <source>
        <dbReference type="EMBL" id="QNR52347.1"/>
    </source>
</evidence>
<reference evidence="2 3" key="1">
    <citation type="submission" date="2020-07" db="EMBL/GenBank/DDBJ databases">
        <title>Bacteriophage control of Shiga toxin-producing E. coli from an in vitro safety perspective.</title>
        <authorList>
            <person name="Pinto G."/>
            <person name="Minnich S.A."/>
            <person name="Hovde C.J."/>
            <person name="Smidt H."/>
            <person name="Almeida C."/>
            <person name="Azeredo J."/>
        </authorList>
    </citation>
    <scope>NUCLEOTIDE SEQUENCE [LARGE SCALE GENOMIC DNA]</scope>
</reference>
<dbReference type="Proteomes" id="UP000516420">
    <property type="component" value="Segment"/>
</dbReference>
<evidence type="ECO:0000313" key="3">
    <source>
        <dbReference type="Proteomes" id="UP000516420"/>
    </source>
</evidence>
<keyword evidence="3" id="KW-1185">Reference proteome</keyword>
<name>A0A7H0XBW8_9CAUD</name>
<feature type="transmembrane region" description="Helical" evidence="1">
    <location>
        <begin position="21"/>
        <end position="42"/>
    </location>
</feature>
<proteinExistence type="predicted"/>
<dbReference type="EMBL" id="MT833283">
    <property type="protein sequence ID" value="QNR52347.1"/>
    <property type="molecule type" value="Genomic_DNA"/>
</dbReference>
<keyword evidence="1" id="KW-0472">Membrane</keyword>
<accession>A0A7H0XBW8</accession>
<gene>
    <name evidence="2" type="ORF">Ace_0031</name>
</gene>
<keyword evidence="1" id="KW-1133">Transmembrane helix</keyword>
<sequence length="43" mass="4961">MWLLYCEVKRMFDFDGMAREIFIAIAIVVLISFFTGLGLGLLF</sequence>
<keyword evidence="1" id="KW-0812">Transmembrane</keyword>